<name>W5W676_9PSEU</name>
<protein>
    <submittedName>
        <fullName evidence="2">Putative secreted protein</fullName>
    </submittedName>
</protein>
<feature type="region of interest" description="Disordered" evidence="1">
    <location>
        <begin position="291"/>
        <end position="371"/>
    </location>
</feature>
<feature type="compositionally biased region" description="Basic and acidic residues" evidence="1">
    <location>
        <begin position="291"/>
        <end position="304"/>
    </location>
</feature>
<dbReference type="Proteomes" id="UP000019225">
    <property type="component" value="Chromosome"/>
</dbReference>
<dbReference type="HOGENOM" id="CLU_745527_0_0_11"/>
<evidence type="ECO:0000256" key="1">
    <source>
        <dbReference type="SAM" id="MobiDB-lite"/>
    </source>
</evidence>
<feature type="compositionally biased region" description="Gly residues" evidence="1">
    <location>
        <begin position="122"/>
        <end position="134"/>
    </location>
</feature>
<dbReference type="EMBL" id="CP007155">
    <property type="protein sequence ID" value="AHH96422.1"/>
    <property type="molecule type" value="Genomic_DNA"/>
</dbReference>
<evidence type="ECO:0000313" key="3">
    <source>
        <dbReference type="Proteomes" id="UP000019225"/>
    </source>
</evidence>
<accession>W5W676</accession>
<proteinExistence type="predicted"/>
<dbReference type="AlphaFoldDB" id="W5W676"/>
<feature type="region of interest" description="Disordered" evidence="1">
    <location>
        <begin position="96"/>
        <end position="167"/>
    </location>
</feature>
<feature type="region of interest" description="Disordered" evidence="1">
    <location>
        <begin position="213"/>
        <end position="264"/>
    </location>
</feature>
<dbReference type="KEGG" id="kal:KALB_3054"/>
<evidence type="ECO:0000313" key="2">
    <source>
        <dbReference type="EMBL" id="AHH96422.1"/>
    </source>
</evidence>
<keyword evidence="3" id="KW-1185">Reference proteome</keyword>
<gene>
    <name evidence="2" type="ORF">KALB_3054</name>
</gene>
<organism evidence="2 3">
    <name type="scientific">Kutzneria albida DSM 43870</name>
    <dbReference type="NCBI Taxonomy" id="1449976"/>
    <lineage>
        <taxon>Bacteria</taxon>
        <taxon>Bacillati</taxon>
        <taxon>Actinomycetota</taxon>
        <taxon>Actinomycetes</taxon>
        <taxon>Pseudonocardiales</taxon>
        <taxon>Pseudonocardiaceae</taxon>
        <taxon>Kutzneria</taxon>
    </lineage>
</organism>
<reference evidence="2 3" key="1">
    <citation type="journal article" date="2014" name="BMC Genomics">
        <title>Complete genome sequence of producer of the glycopeptide antibiotic Aculeximycin Kutzneria albida DSM 43870T, a representative of minor genus of Pseudonocardiaceae.</title>
        <authorList>
            <person name="Rebets Y."/>
            <person name="Tokovenko B."/>
            <person name="Lushchyk I."/>
            <person name="Ruckert C."/>
            <person name="Zaburannyi N."/>
            <person name="Bechthold A."/>
            <person name="Kalinowski J."/>
            <person name="Luzhetskyy A."/>
        </authorList>
    </citation>
    <scope>NUCLEOTIDE SEQUENCE [LARGE SCALE GENOMIC DNA]</scope>
    <source>
        <strain evidence="2">DSM 43870</strain>
    </source>
</reference>
<sequence>MLKRLLVLACVPAGGAEVVQRGGLAVAITQVPAQGQRAVGRRRRVLGPPGHPVRVGQAVVQVCLPEPVAAAPRRRQAQLEDLHPHRVEHHLPLEVRPHGGGQLPHRPVHAGDLPHQGDQQGALGGEPGQRGGVVGQRQRVGRWRRPVAGPGVGGREQQVVGGRGGVQGEAEQPVRCHVVIALGGQLAGVGAQQVVAAVPVGRHLVDQVRLGQRGQRAPCPGHRGVRERGHGVHTHLGRRYQSEQVERGGLLGAQRPVGPGEHRPHRAALVTARAQRVQSLPLVGQLLGDDRQRAAHPVRHDAQRQRQPGAQPHDLGDRRRLGLGPALADDPPHQGQRLGLGQQVHRQPTGALGGGQPVQAVPRGHQHQAAR</sequence>